<keyword evidence="3" id="KW-1185">Reference proteome</keyword>
<dbReference type="EMBL" id="CP029187">
    <property type="protein sequence ID" value="AWI26327.1"/>
    <property type="molecule type" value="Genomic_DNA"/>
</dbReference>
<dbReference type="SUPFAM" id="SSF109854">
    <property type="entry name" value="DinB/YfiT-like putative metalloenzymes"/>
    <property type="match status" value="1"/>
</dbReference>
<name>A0A2S1SJ01_9FLAO</name>
<dbReference type="AlphaFoldDB" id="A0A2S1SJ01"/>
<dbReference type="InterPro" id="IPR034660">
    <property type="entry name" value="DinB/YfiT-like"/>
</dbReference>
<dbReference type="KEGG" id="fpal:HYN49_10675"/>
<proteinExistence type="predicted"/>
<dbReference type="Gene3D" id="1.20.120.450">
    <property type="entry name" value="dinb family like domain"/>
    <property type="match status" value="1"/>
</dbReference>
<sequence>MEFTLPASLEILERTPAVLSAMLTGLSDNWANGNEGANTWTPKEVIAHLIVCENTNWMPRVRIILSDERNKVFEPIGMDAHFEIAKSNSTDTLLTEFVRLRQKSITELRGFNLSEADFEKSAFHPKIAEVSLGQLIAAWVAHDLSHITQVSRTLAQQYKNEVGPFTEFLKILK</sequence>
<protein>
    <recommendedName>
        <fullName evidence="1">DinB-like domain-containing protein</fullName>
    </recommendedName>
</protein>
<dbReference type="Pfam" id="PF12867">
    <property type="entry name" value="DinB_2"/>
    <property type="match status" value="1"/>
</dbReference>
<evidence type="ECO:0000259" key="1">
    <source>
        <dbReference type="Pfam" id="PF12867"/>
    </source>
</evidence>
<dbReference type="InterPro" id="IPR024775">
    <property type="entry name" value="DinB-like"/>
</dbReference>
<organism evidence="2 3">
    <name type="scientific">Flavobacterium pallidum</name>
    <dbReference type="NCBI Taxonomy" id="2172098"/>
    <lineage>
        <taxon>Bacteria</taxon>
        <taxon>Pseudomonadati</taxon>
        <taxon>Bacteroidota</taxon>
        <taxon>Flavobacteriia</taxon>
        <taxon>Flavobacteriales</taxon>
        <taxon>Flavobacteriaceae</taxon>
        <taxon>Flavobacterium</taxon>
    </lineage>
</organism>
<dbReference type="OrthoDB" id="1434917at2"/>
<accession>A0A2S1SJ01</accession>
<dbReference type="RefSeq" id="WP_108904105.1">
    <property type="nucleotide sequence ID" value="NZ_CP029187.1"/>
</dbReference>
<gene>
    <name evidence="2" type="ORF">HYN49_10675</name>
</gene>
<feature type="domain" description="DinB-like" evidence="1">
    <location>
        <begin position="12"/>
        <end position="149"/>
    </location>
</feature>
<reference evidence="2 3" key="1">
    <citation type="submission" date="2018-05" db="EMBL/GenBank/DDBJ databases">
        <title>Genome sequencing of Flavobacterium sp. HYN0049.</title>
        <authorList>
            <person name="Yi H."/>
            <person name="Baek C."/>
        </authorList>
    </citation>
    <scope>NUCLEOTIDE SEQUENCE [LARGE SCALE GENOMIC DNA]</scope>
    <source>
        <strain evidence="2 3">HYN0049</strain>
    </source>
</reference>
<evidence type="ECO:0000313" key="3">
    <source>
        <dbReference type="Proteomes" id="UP000244937"/>
    </source>
</evidence>
<dbReference type="Proteomes" id="UP000244937">
    <property type="component" value="Chromosome"/>
</dbReference>
<evidence type="ECO:0000313" key="2">
    <source>
        <dbReference type="EMBL" id="AWI26327.1"/>
    </source>
</evidence>